<name>A0A1X0RSS5_RHIZD</name>
<evidence type="ECO:0000256" key="1">
    <source>
        <dbReference type="ARBA" id="ARBA00022741"/>
    </source>
</evidence>
<dbReference type="AlphaFoldDB" id="A0A1X0RSS5"/>
<dbReference type="InterPro" id="IPR013126">
    <property type="entry name" value="Hsp_70_fam"/>
</dbReference>
<evidence type="ECO:0008006" key="6">
    <source>
        <dbReference type="Google" id="ProtNLM"/>
    </source>
</evidence>
<sequence length="678" mass="76404">MNSGFNYADYPVIVGIDFGTTYSGCCYAFTQNEEVIDIVKWPKQNNQVYPKTPTLSLYRKGSTQLVDWGHGARRLAMKPNSSDLMLLSKFKLYLDEHLQQTDLGNGLNITDVIADYLRAFHLHVCTELLKGFAGNYDQSRFRYCLTVPAMWSDRAKATMREAAIRAGLINSNDHPDRLMLISEPEAAALYCEKKSEQFNLRHGQRFMICDAGGGTVDLIVFEIHEPPGEKRTLKEVTNGHGGSCGSGFLDLRMREYLKRKFSHYHTINDSAMELIMDTFINVIKPDFDGVEDHFLDLPASMGLGDLSDPDIGLDNGSLCLPAEELRDYVFEPVIRQVLDLIRGQLAQSPNLEAIFLVGGFGQSNYLFRRVEEEFANQVGMIGVPPRGELAVVRGAVYFGLSPQVVTERVSRRTYGVETRMLFQDDLDPPEYSVIGADGKRYCRQRFSVYVQKGQSIKVDECISKNFVISYPNDTDSDLFAFDGEGPPPRLTSHPLVRKVGHFPIRMPHLDGVKPGDKVNMTIKMYFGLTEIKIECIIRDKSFTFTSSFDAADTLTDNYPQQAQQDPYYYQQTPIMNSNQVYGVNDLTNSMSHVSLQQQPSTYSSYPPATSQPYNQSYYPPNNNYDYYAQTTYPQQQQPQQGYSSYYGGANGSQGGYSPNAAHGYPPQQQQPPGYGNYH</sequence>
<proteinExistence type="predicted"/>
<evidence type="ECO:0000256" key="3">
    <source>
        <dbReference type="SAM" id="MobiDB-lite"/>
    </source>
</evidence>
<reference evidence="4 5" key="1">
    <citation type="journal article" date="2016" name="Proc. Natl. Acad. Sci. U.S.A.">
        <title>Lipid metabolic changes in an early divergent fungus govern the establishment of a mutualistic symbiosis with endobacteria.</title>
        <authorList>
            <person name="Lastovetsky O.A."/>
            <person name="Gaspar M.L."/>
            <person name="Mondo S.J."/>
            <person name="LaButti K.M."/>
            <person name="Sandor L."/>
            <person name="Grigoriev I.V."/>
            <person name="Henry S.A."/>
            <person name="Pawlowska T.E."/>
        </authorList>
    </citation>
    <scope>NUCLEOTIDE SEQUENCE [LARGE SCALE GENOMIC DNA]</scope>
    <source>
        <strain evidence="4 5">ATCC 11559</strain>
    </source>
</reference>
<dbReference type="CDD" id="cd10229">
    <property type="entry name" value="ASKHA_NBD_HSP70_HSPA12"/>
    <property type="match status" value="1"/>
</dbReference>
<dbReference type="GO" id="GO:0140662">
    <property type="term" value="F:ATP-dependent protein folding chaperone"/>
    <property type="evidence" value="ECO:0007669"/>
    <property type="project" value="InterPro"/>
</dbReference>
<organism evidence="4 5">
    <name type="scientific">Rhizopus microsporus</name>
    <dbReference type="NCBI Taxonomy" id="58291"/>
    <lineage>
        <taxon>Eukaryota</taxon>
        <taxon>Fungi</taxon>
        <taxon>Fungi incertae sedis</taxon>
        <taxon>Mucoromycota</taxon>
        <taxon>Mucoromycotina</taxon>
        <taxon>Mucoromycetes</taxon>
        <taxon>Mucorales</taxon>
        <taxon>Mucorineae</taxon>
        <taxon>Rhizopodaceae</taxon>
        <taxon>Rhizopus</taxon>
    </lineage>
</organism>
<evidence type="ECO:0000313" key="4">
    <source>
        <dbReference type="EMBL" id="ORE15123.1"/>
    </source>
</evidence>
<dbReference type="OMA" id="QSRFRYC"/>
<evidence type="ECO:0000256" key="2">
    <source>
        <dbReference type="ARBA" id="ARBA00022840"/>
    </source>
</evidence>
<dbReference type="Proteomes" id="UP000242381">
    <property type="component" value="Unassembled WGS sequence"/>
</dbReference>
<dbReference type="Pfam" id="PF00012">
    <property type="entry name" value="HSP70"/>
    <property type="match status" value="1"/>
</dbReference>
<dbReference type="EMBL" id="KV921438">
    <property type="protein sequence ID" value="ORE15123.1"/>
    <property type="molecule type" value="Genomic_DNA"/>
</dbReference>
<gene>
    <name evidence="4" type="ORF">BCV71DRAFT_39151</name>
</gene>
<keyword evidence="2" id="KW-0067">ATP-binding</keyword>
<dbReference type="Gene3D" id="3.30.420.40">
    <property type="match status" value="1"/>
</dbReference>
<keyword evidence="1" id="KW-0547">Nucleotide-binding</keyword>
<feature type="region of interest" description="Disordered" evidence="3">
    <location>
        <begin position="592"/>
        <end position="678"/>
    </location>
</feature>
<protein>
    <recommendedName>
        <fullName evidence="6">Actin-like ATPase domain-containing protein</fullName>
    </recommendedName>
</protein>
<feature type="compositionally biased region" description="Low complexity" evidence="3">
    <location>
        <begin position="596"/>
        <end position="647"/>
    </location>
</feature>
<dbReference type="GO" id="GO:0005524">
    <property type="term" value="F:ATP binding"/>
    <property type="evidence" value="ECO:0007669"/>
    <property type="project" value="UniProtKB-KW"/>
</dbReference>
<dbReference type="SUPFAM" id="SSF53067">
    <property type="entry name" value="Actin-like ATPase domain"/>
    <property type="match status" value="2"/>
</dbReference>
<accession>A0A1X0RSS5</accession>
<dbReference type="PANTHER" id="PTHR14187:SF5">
    <property type="entry name" value="HEAT SHOCK 70 KDA PROTEIN 12A"/>
    <property type="match status" value="1"/>
</dbReference>
<dbReference type="VEuPathDB" id="FungiDB:BCV72DRAFT_32461"/>
<dbReference type="PANTHER" id="PTHR14187">
    <property type="entry name" value="ALPHA KINASE/ELONGATION FACTOR 2 KINASE"/>
    <property type="match status" value="1"/>
</dbReference>
<dbReference type="InterPro" id="IPR043129">
    <property type="entry name" value="ATPase_NBD"/>
</dbReference>
<evidence type="ECO:0000313" key="5">
    <source>
        <dbReference type="Proteomes" id="UP000242381"/>
    </source>
</evidence>